<accession>A0AAF0V3A0</accession>
<evidence type="ECO:0000313" key="1">
    <source>
        <dbReference type="EMBL" id="WMV57222.1"/>
    </source>
</evidence>
<protein>
    <submittedName>
        <fullName evidence="1">Uncharacterized protein</fullName>
    </submittedName>
</protein>
<proteinExistence type="predicted"/>
<evidence type="ECO:0000313" key="2">
    <source>
        <dbReference type="Proteomes" id="UP001234989"/>
    </source>
</evidence>
<dbReference type="Proteomes" id="UP001234989">
    <property type="component" value="Chromosome 12"/>
</dbReference>
<dbReference type="AlphaFoldDB" id="A0AAF0V3A0"/>
<sequence length="78" mass="9476">MVYCFCLSHHCGILYFHAAWTQYYYFWMSNGSIWMVGELYRSSHDFYLLDIRYCIIFVNFFRPDYVFLLADAVEAGRQ</sequence>
<dbReference type="EMBL" id="CP133623">
    <property type="protein sequence ID" value="WMV57222.1"/>
    <property type="molecule type" value="Genomic_DNA"/>
</dbReference>
<name>A0AAF0V3A0_SOLVR</name>
<organism evidence="1 2">
    <name type="scientific">Solanum verrucosum</name>
    <dbReference type="NCBI Taxonomy" id="315347"/>
    <lineage>
        <taxon>Eukaryota</taxon>
        <taxon>Viridiplantae</taxon>
        <taxon>Streptophyta</taxon>
        <taxon>Embryophyta</taxon>
        <taxon>Tracheophyta</taxon>
        <taxon>Spermatophyta</taxon>
        <taxon>Magnoliopsida</taxon>
        <taxon>eudicotyledons</taxon>
        <taxon>Gunneridae</taxon>
        <taxon>Pentapetalae</taxon>
        <taxon>asterids</taxon>
        <taxon>lamiids</taxon>
        <taxon>Solanales</taxon>
        <taxon>Solanaceae</taxon>
        <taxon>Solanoideae</taxon>
        <taxon>Solaneae</taxon>
        <taxon>Solanum</taxon>
    </lineage>
</organism>
<gene>
    <name evidence="1" type="ORF">MTR67_050607</name>
</gene>
<reference evidence="1" key="1">
    <citation type="submission" date="2023-08" db="EMBL/GenBank/DDBJ databases">
        <title>A de novo genome assembly of Solanum verrucosum Schlechtendal, a Mexican diploid species geographically isolated from the other diploid A-genome species in potato relatives.</title>
        <authorList>
            <person name="Hosaka K."/>
        </authorList>
    </citation>
    <scope>NUCLEOTIDE SEQUENCE</scope>
    <source>
        <tissue evidence="1">Young leaves</tissue>
    </source>
</reference>
<keyword evidence="2" id="KW-1185">Reference proteome</keyword>